<evidence type="ECO:0000256" key="3">
    <source>
        <dbReference type="ARBA" id="ARBA00022801"/>
    </source>
</evidence>
<feature type="domain" description="Peptidase A2" evidence="4">
    <location>
        <begin position="125"/>
        <end position="159"/>
    </location>
</feature>
<dbReference type="InterPro" id="IPR001995">
    <property type="entry name" value="Peptidase_A2_cat"/>
</dbReference>
<comment type="caution">
    <text evidence="5">The sequence shown here is derived from an EMBL/GenBank/DDBJ whole genome shotgun (WGS) entry which is preliminary data.</text>
</comment>
<evidence type="ECO:0000259" key="4">
    <source>
        <dbReference type="PROSITE" id="PS50175"/>
    </source>
</evidence>
<dbReference type="Gene3D" id="2.40.70.10">
    <property type="entry name" value="Acid Proteases"/>
    <property type="match status" value="1"/>
</dbReference>
<sequence length="171" mass="18441">MTPRTILEGEESNIVATPNQPLSTNDCYLVLPAVEASSKGIVAQPELFTPGRGDDNDTNHFTLSLRVLLPPAEISSQEPVAILLPASQLQPPRQSSKAVNWATVLTSDQPLLTVSVASPLGRVYIEGLLDTGADVTIIACKDWPESWPIEETAVSVSGVREHKNRRGVDTF</sequence>
<dbReference type="PROSITE" id="PS50175">
    <property type="entry name" value="ASP_PROT_RETROV"/>
    <property type="match status" value="1"/>
</dbReference>
<protein>
    <recommendedName>
        <fullName evidence="4">Peptidase A2 domain-containing protein</fullName>
    </recommendedName>
</protein>
<keyword evidence="6" id="KW-1185">Reference proteome</keyword>
<organism evidence="5 6">
    <name type="scientific">Willisornis vidua</name>
    <name type="common">Xingu scale-backed antbird</name>
    <dbReference type="NCBI Taxonomy" id="1566151"/>
    <lineage>
        <taxon>Eukaryota</taxon>
        <taxon>Metazoa</taxon>
        <taxon>Chordata</taxon>
        <taxon>Craniata</taxon>
        <taxon>Vertebrata</taxon>
        <taxon>Euteleostomi</taxon>
        <taxon>Archelosauria</taxon>
        <taxon>Archosauria</taxon>
        <taxon>Dinosauria</taxon>
        <taxon>Saurischia</taxon>
        <taxon>Theropoda</taxon>
        <taxon>Coelurosauria</taxon>
        <taxon>Aves</taxon>
        <taxon>Neognathae</taxon>
        <taxon>Neoaves</taxon>
        <taxon>Telluraves</taxon>
        <taxon>Australaves</taxon>
        <taxon>Passeriformes</taxon>
        <taxon>Thamnophilidae</taxon>
        <taxon>Willisornis</taxon>
    </lineage>
</organism>
<dbReference type="Pfam" id="PF00077">
    <property type="entry name" value="RVP"/>
    <property type="match status" value="1"/>
</dbReference>
<evidence type="ECO:0000256" key="2">
    <source>
        <dbReference type="ARBA" id="ARBA00022750"/>
    </source>
</evidence>
<dbReference type="InterPro" id="IPR021109">
    <property type="entry name" value="Peptidase_aspartic_dom_sf"/>
</dbReference>
<dbReference type="SUPFAM" id="SSF50630">
    <property type="entry name" value="Acid proteases"/>
    <property type="match status" value="1"/>
</dbReference>
<dbReference type="PROSITE" id="PS00141">
    <property type="entry name" value="ASP_PROTEASE"/>
    <property type="match status" value="1"/>
</dbReference>
<dbReference type="PANTHER" id="PTHR19422">
    <property type="entry name" value="GAG RETROVIRAL POLYPROTEIN"/>
    <property type="match status" value="1"/>
</dbReference>
<dbReference type="PANTHER" id="PTHR19422:SF123">
    <property type="entry name" value="RT1 CLASS I, LOCUS CE15"/>
    <property type="match status" value="1"/>
</dbReference>
<evidence type="ECO:0000256" key="1">
    <source>
        <dbReference type="ARBA" id="ARBA00022670"/>
    </source>
</evidence>
<dbReference type="InterPro" id="IPR051592">
    <property type="entry name" value="HERV-K_Pro_peptidase_A2"/>
</dbReference>
<dbReference type="EMBL" id="WHWB01034456">
    <property type="protein sequence ID" value="KAJ7409723.1"/>
    <property type="molecule type" value="Genomic_DNA"/>
</dbReference>
<name>A0ABQ9D083_9PASS</name>
<proteinExistence type="predicted"/>
<keyword evidence="3" id="KW-0378">Hydrolase</keyword>
<dbReference type="InterPro" id="IPR018061">
    <property type="entry name" value="Retropepsins"/>
</dbReference>
<keyword evidence="1" id="KW-0645">Protease</keyword>
<dbReference type="Proteomes" id="UP001145742">
    <property type="component" value="Unassembled WGS sequence"/>
</dbReference>
<gene>
    <name evidence="5" type="ORF">WISP_112840</name>
</gene>
<keyword evidence="2" id="KW-0064">Aspartyl protease</keyword>
<evidence type="ECO:0000313" key="5">
    <source>
        <dbReference type="EMBL" id="KAJ7409723.1"/>
    </source>
</evidence>
<reference evidence="5" key="1">
    <citation type="submission" date="2019-10" db="EMBL/GenBank/DDBJ databases">
        <authorList>
            <person name="Soares A.E.R."/>
            <person name="Aleixo A."/>
            <person name="Schneider P."/>
            <person name="Miyaki C.Y."/>
            <person name="Schneider M.P."/>
            <person name="Mello C."/>
            <person name="Vasconcelos A.T.R."/>
        </authorList>
    </citation>
    <scope>NUCLEOTIDE SEQUENCE</scope>
    <source>
        <tissue evidence="5">Muscle</tissue>
    </source>
</reference>
<dbReference type="InterPro" id="IPR001969">
    <property type="entry name" value="Aspartic_peptidase_AS"/>
</dbReference>
<accession>A0ABQ9D083</accession>
<evidence type="ECO:0000313" key="6">
    <source>
        <dbReference type="Proteomes" id="UP001145742"/>
    </source>
</evidence>